<evidence type="ECO:0000259" key="1">
    <source>
        <dbReference type="Pfam" id="PF24029"/>
    </source>
</evidence>
<dbReference type="Pfam" id="PF24029">
    <property type="entry name" value="DUF7340"/>
    <property type="match status" value="1"/>
</dbReference>
<protein>
    <recommendedName>
        <fullName evidence="1">DUF7340 domain-containing protein</fullName>
    </recommendedName>
</protein>
<gene>
    <name evidence="2" type="ORF">CO690_00750</name>
</gene>
<name>A0A291DCU6_9MICC</name>
<dbReference type="RefSeq" id="WP_070600038.1">
    <property type="nucleotide sequence ID" value="NZ_CP023510.1"/>
</dbReference>
<organism evidence="2 3">
    <name type="scientific">Rothia mucilaginosa</name>
    <dbReference type="NCBI Taxonomy" id="43675"/>
    <lineage>
        <taxon>Bacteria</taxon>
        <taxon>Bacillati</taxon>
        <taxon>Actinomycetota</taxon>
        <taxon>Actinomycetes</taxon>
        <taxon>Micrococcales</taxon>
        <taxon>Micrococcaceae</taxon>
        <taxon>Rothia</taxon>
    </lineage>
</organism>
<evidence type="ECO:0000313" key="2">
    <source>
        <dbReference type="EMBL" id="ATF62278.1"/>
    </source>
</evidence>
<sequence>MLSLDSLLHEFTNYHTATHTWHGTTLYIRALPLLQQLEHAITERPNSGPGGGGFKSTSPCNDHALLIKAAIEHQIRYDLPATYQIYKHATLADKLINWARHVDTDYATTKLTGWREAIKALDETAIPIRVPCPNCGAEWVVTETSEGGQRVGEAIHFHLRAETAICTACKTTWHGIDTIRTALIATV</sequence>
<reference evidence="3" key="1">
    <citation type="submission" date="2017-09" db="EMBL/GenBank/DDBJ databases">
        <title>FDA dAtabase for Regulatory Grade micrObial Sequences (FDA-ARGOS): Supporting development and validation of Infectious Disease Dx tests.</title>
        <authorList>
            <person name="Minogue T."/>
            <person name="Wolcott M."/>
            <person name="Wasieloski L."/>
            <person name="Aguilar W."/>
            <person name="Moore D."/>
            <person name="Tallon L."/>
            <person name="Sadzewicz L."/>
            <person name="Ott S."/>
            <person name="Zhao X."/>
            <person name="Nagaraj S."/>
            <person name="Vavikolanu K."/>
            <person name="Aluvathingal J."/>
            <person name="Nadendla S."/>
            <person name="Sichtig H."/>
        </authorList>
    </citation>
    <scope>NUCLEOTIDE SEQUENCE [LARGE SCALE GENOMIC DNA]</scope>
    <source>
        <strain evidence="3">FDAARGOS_369</strain>
    </source>
</reference>
<feature type="domain" description="DUF7340" evidence="1">
    <location>
        <begin position="128"/>
        <end position="174"/>
    </location>
</feature>
<dbReference type="Proteomes" id="UP000218628">
    <property type="component" value="Chromosome"/>
</dbReference>
<proteinExistence type="predicted"/>
<accession>A0A291DCU6</accession>
<evidence type="ECO:0000313" key="3">
    <source>
        <dbReference type="Proteomes" id="UP000218628"/>
    </source>
</evidence>
<dbReference type="InterPro" id="IPR055764">
    <property type="entry name" value="DUF7340"/>
</dbReference>
<dbReference type="EMBL" id="CP023510">
    <property type="protein sequence ID" value="ATF62278.1"/>
    <property type="molecule type" value="Genomic_DNA"/>
</dbReference>
<dbReference type="AlphaFoldDB" id="A0A291DCU6"/>